<dbReference type="EMBL" id="CP050063">
    <property type="protein sequence ID" value="QIP16569.1"/>
    <property type="molecule type" value="Genomic_DNA"/>
</dbReference>
<organism evidence="3 4">
    <name type="scientific">Spirosoma aureum</name>
    <dbReference type="NCBI Taxonomy" id="2692134"/>
    <lineage>
        <taxon>Bacteria</taxon>
        <taxon>Pseudomonadati</taxon>
        <taxon>Bacteroidota</taxon>
        <taxon>Cytophagia</taxon>
        <taxon>Cytophagales</taxon>
        <taxon>Cytophagaceae</taxon>
        <taxon>Spirosoma</taxon>
    </lineage>
</organism>
<feature type="compositionally biased region" description="Gly residues" evidence="1">
    <location>
        <begin position="537"/>
        <end position="554"/>
    </location>
</feature>
<protein>
    <submittedName>
        <fullName evidence="3">Uncharacterized protein</fullName>
    </submittedName>
</protein>
<keyword evidence="4" id="KW-1185">Reference proteome</keyword>
<evidence type="ECO:0000256" key="1">
    <source>
        <dbReference type="SAM" id="MobiDB-lite"/>
    </source>
</evidence>
<feature type="chain" id="PRO_5026265418" evidence="2">
    <location>
        <begin position="26"/>
        <end position="755"/>
    </location>
</feature>
<reference evidence="3 4" key="1">
    <citation type="submission" date="2020-03" db="EMBL/GenBank/DDBJ databases">
        <authorList>
            <person name="Kim M.K."/>
        </authorList>
    </citation>
    <scope>NUCLEOTIDE SEQUENCE [LARGE SCALE GENOMIC DNA]</scope>
    <source>
        <strain evidence="3 4">BT328</strain>
    </source>
</reference>
<sequence length="755" mass="80733">MNLRLLKHYTLLFITVLSISSSGFANDEPVDKVDMPTLSVSKRKLPVPVSPARKGQNSRFDNDPIRFTLRANKQTVAPGEEMELTITAHYLDILSSQLFILPGSNAFAIKILTPDGFIQTGGDYADYIGTQLSPTNPSVTYTLKGYFTKAGQASAFRLLRGQANANAASLFVEKARLSIKTNSYKAAARVASDNIVLTANCEGSNLSISGSLTTSNSNRISILVFKDNAIVNAINDLVGPSFSQTVSMSGSGSYNAKVREVNNDANEVNSSVVAVNCSSTPNPPTNPNPPTGGCNFNQGQYLLTTSWGEVIYAHQYNGYWYAAYADGSNFKPRHWLEAVSYGQASCFAEEDPKANPTGGTTNPPTTTNPPASGDCSVASPQGHVDALTSTGIWGWALDGSDLNKTVIIDIYINGVKVASGKAREDRSDLVPAFGNNPAARYHGFHAEWDYNREGPNTYTITAKICGTNTVLASQQVSFSDSSPGARKQPCEECVLLKEVTVKAAKYRDNGQPAGDWEGSDGGSSDSGNTGSDDGSGNNPGGNTNPGGTGTGSGSGQILKFTSTKLGPYINEIEVNLTDPCLKAVTEFVFNMTSGGTEIFGEKVGQMMINLMSSNTQKKIFLQQGYDADKGLDGWYLPSSGNGQLNYNTNALGQASEEYIAATLIHELVHGYYHEINSKPLDNDADHNNMASDYVQPMAQALVGLYGMPQQDAIDLAWGGLGATPQFKALSPSEQNRIILTNTNYKNGSLGKKDCR</sequence>
<gene>
    <name evidence="3" type="ORF">G8759_29970</name>
</gene>
<name>A0A6G9AW66_9BACT</name>
<feature type="compositionally biased region" description="Low complexity" evidence="1">
    <location>
        <begin position="355"/>
        <end position="370"/>
    </location>
</feature>
<dbReference type="AlphaFoldDB" id="A0A6G9AW66"/>
<feature type="region of interest" description="Disordered" evidence="1">
    <location>
        <begin position="350"/>
        <end position="376"/>
    </location>
</feature>
<feature type="region of interest" description="Disordered" evidence="1">
    <location>
        <begin position="506"/>
        <end position="555"/>
    </location>
</feature>
<dbReference type="Proteomes" id="UP000501802">
    <property type="component" value="Chromosome"/>
</dbReference>
<evidence type="ECO:0000313" key="3">
    <source>
        <dbReference type="EMBL" id="QIP16569.1"/>
    </source>
</evidence>
<keyword evidence="2" id="KW-0732">Signal</keyword>
<dbReference type="KEGG" id="spib:G8759_29970"/>
<accession>A0A6G9AW66</accession>
<proteinExistence type="predicted"/>
<feature type="compositionally biased region" description="Low complexity" evidence="1">
    <location>
        <begin position="522"/>
        <end position="536"/>
    </location>
</feature>
<feature type="signal peptide" evidence="2">
    <location>
        <begin position="1"/>
        <end position="25"/>
    </location>
</feature>
<evidence type="ECO:0000313" key="4">
    <source>
        <dbReference type="Proteomes" id="UP000501802"/>
    </source>
</evidence>
<dbReference type="RefSeq" id="WP_167216587.1">
    <property type="nucleotide sequence ID" value="NZ_CP050063.1"/>
</dbReference>
<evidence type="ECO:0000256" key="2">
    <source>
        <dbReference type="SAM" id="SignalP"/>
    </source>
</evidence>